<keyword evidence="2" id="KW-1185">Reference proteome</keyword>
<name>A0ACC1MEY1_9HYPO</name>
<gene>
    <name evidence="1" type="ORF">NQ176_g10956</name>
</gene>
<sequence length="123" mass="13161">MANRPAPLPPPRLLCLHDALAAWLAGPRCGERPDRLDHFVLVLARKQTRDGGEELINLVWVLDGNLAVCDNKGDIDIALILERGNEAAQLAVDPADVEVGDDALEGKALDAGRVLDEAATPLL</sequence>
<reference evidence="1" key="1">
    <citation type="submission" date="2022-08" db="EMBL/GenBank/DDBJ databases">
        <title>Genome Sequence of Lecanicillium fungicola.</title>
        <authorList>
            <person name="Buettner E."/>
        </authorList>
    </citation>
    <scope>NUCLEOTIDE SEQUENCE</scope>
    <source>
        <strain evidence="1">Babe33</strain>
    </source>
</reference>
<dbReference type="Proteomes" id="UP001143910">
    <property type="component" value="Unassembled WGS sequence"/>
</dbReference>
<accession>A0ACC1MEY1</accession>
<protein>
    <submittedName>
        <fullName evidence="1">Uncharacterized protein</fullName>
    </submittedName>
</protein>
<comment type="caution">
    <text evidence="1">The sequence shown here is derived from an EMBL/GenBank/DDBJ whole genome shotgun (WGS) entry which is preliminary data.</text>
</comment>
<evidence type="ECO:0000313" key="2">
    <source>
        <dbReference type="Proteomes" id="UP001143910"/>
    </source>
</evidence>
<organism evidence="1 2">
    <name type="scientific">Zarea fungicola</name>
    <dbReference type="NCBI Taxonomy" id="93591"/>
    <lineage>
        <taxon>Eukaryota</taxon>
        <taxon>Fungi</taxon>
        <taxon>Dikarya</taxon>
        <taxon>Ascomycota</taxon>
        <taxon>Pezizomycotina</taxon>
        <taxon>Sordariomycetes</taxon>
        <taxon>Hypocreomycetidae</taxon>
        <taxon>Hypocreales</taxon>
        <taxon>Cordycipitaceae</taxon>
        <taxon>Zarea</taxon>
    </lineage>
</organism>
<evidence type="ECO:0000313" key="1">
    <source>
        <dbReference type="EMBL" id="KAJ2962113.1"/>
    </source>
</evidence>
<dbReference type="EMBL" id="JANJQO010003303">
    <property type="protein sequence ID" value="KAJ2962113.1"/>
    <property type="molecule type" value="Genomic_DNA"/>
</dbReference>
<proteinExistence type="predicted"/>